<sequence>MAVSPGVEDEAPRASKRRASTEAGEAMASVSWWFVCRCGTGKEDDEEPDVVAEGTRLPTANKVLPV</sequence>
<gene>
    <name evidence="2" type="ORF">G6F64_015439</name>
</gene>
<protein>
    <submittedName>
        <fullName evidence="2">Uncharacterized protein</fullName>
    </submittedName>
</protein>
<evidence type="ECO:0000313" key="3">
    <source>
        <dbReference type="Proteomes" id="UP000716291"/>
    </source>
</evidence>
<proteinExistence type="predicted"/>
<accession>A0A9P7BH08</accession>
<dbReference type="AlphaFoldDB" id="A0A9P7BH08"/>
<evidence type="ECO:0000313" key="2">
    <source>
        <dbReference type="EMBL" id="KAG1272971.1"/>
    </source>
</evidence>
<organism evidence="2 3">
    <name type="scientific">Rhizopus oryzae</name>
    <name type="common">Mucormycosis agent</name>
    <name type="synonym">Rhizopus arrhizus var. delemar</name>
    <dbReference type="NCBI Taxonomy" id="64495"/>
    <lineage>
        <taxon>Eukaryota</taxon>
        <taxon>Fungi</taxon>
        <taxon>Fungi incertae sedis</taxon>
        <taxon>Mucoromycota</taxon>
        <taxon>Mucoromycotina</taxon>
        <taxon>Mucoromycetes</taxon>
        <taxon>Mucorales</taxon>
        <taxon>Mucorineae</taxon>
        <taxon>Rhizopodaceae</taxon>
        <taxon>Rhizopus</taxon>
    </lineage>
</organism>
<dbReference type="Proteomes" id="UP000716291">
    <property type="component" value="Unassembled WGS sequence"/>
</dbReference>
<reference evidence="2" key="1">
    <citation type="journal article" date="2020" name="Microb. Genom.">
        <title>Genetic diversity of clinical and environmental Mucorales isolates obtained from an investigation of mucormycosis cases among solid organ transplant recipients.</title>
        <authorList>
            <person name="Nguyen M.H."/>
            <person name="Kaul D."/>
            <person name="Muto C."/>
            <person name="Cheng S.J."/>
            <person name="Richter R.A."/>
            <person name="Bruno V.M."/>
            <person name="Liu G."/>
            <person name="Beyhan S."/>
            <person name="Sundermann A.J."/>
            <person name="Mounaud S."/>
            <person name="Pasculle A.W."/>
            <person name="Nierman W.C."/>
            <person name="Driscoll E."/>
            <person name="Cumbie R."/>
            <person name="Clancy C.J."/>
            <person name="Dupont C.L."/>
        </authorList>
    </citation>
    <scope>NUCLEOTIDE SEQUENCE</scope>
    <source>
        <strain evidence="2">GL11</strain>
    </source>
</reference>
<comment type="caution">
    <text evidence="2">The sequence shown here is derived from an EMBL/GenBank/DDBJ whole genome shotgun (WGS) entry which is preliminary data.</text>
</comment>
<feature type="region of interest" description="Disordered" evidence="1">
    <location>
        <begin position="1"/>
        <end position="26"/>
    </location>
</feature>
<evidence type="ECO:0000256" key="1">
    <source>
        <dbReference type="SAM" id="MobiDB-lite"/>
    </source>
</evidence>
<keyword evidence="3" id="KW-1185">Reference proteome</keyword>
<dbReference type="EMBL" id="JAANQT010013907">
    <property type="protein sequence ID" value="KAG1272971.1"/>
    <property type="molecule type" value="Genomic_DNA"/>
</dbReference>
<name>A0A9P7BH08_RHIOR</name>